<feature type="transmembrane region" description="Helical" evidence="7">
    <location>
        <begin position="21"/>
        <end position="42"/>
    </location>
</feature>
<dbReference type="InterPro" id="IPR003838">
    <property type="entry name" value="ABC3_permease_C"/>
</dbReference>
<organism evidence="10 11">
    <name type="scientific">Fibrella aquatilis</name>
    <dbReference type="NCBI Taxonomy" id="2817059"/>
    <lineage>
        <taxon>Bacteria</taxon>
        <taxon>Pseudomonadati</taxon>
        <taxon>Bacteroidota</taxon>
        <taxon>Cytophagia</taxon>
        <taxon>Cytophagales</taxon>
        <taxon>Spirosomataceae</taxon>
        <taxon>Fibrella</taxon>
    </lineage>
</organism>
<evidence type="ECO:0000259" key="8">
    <source>
        <dbReference type="Pfam" id="PF02687"/>
    </source>
</evidence>
<dbReference type="GO" id="GO:0022857">
    <property type="term" value="F:transmembrane transporter activity"/>
    <property type="evidence" value="ECO:0007669"/>
    <property type="project" value="TreeGrafter"/>
</dbReference>
<dbReference type="PANTHER" id="PTHR30572:SF4">
    <property type="entry name" value="ABC TRANSPORTER PERMEASE YTRF"/>
    <property type="match status" value="1"/>
</dbReference>
<feature type="transmembrane region" description="Helical" evidence="7">
    <location>
        <begin position="729"/>
        <end position="749"/>
    </location>
</feature>
<evidence type="ECO:0000256" key="4">
    <source>
        <dbReference type="ARBA" id="ARBA00022989"/>
    </source>
</evidence>
<evidence type="ECO:0000256" key="1">
    <source>
        <dbReference type="ARBA" id="ARBA00004651"/>
    </source>
</evidence>
<comment type="similarity">
    <text evidence="6">Belongs to the ABC-4 integral membrane protein family.</text>
</comment>
<dbReference type="GO" id="GO:0005886">
    <property type="term" value="C:plasma membrane"/>
    <property type="evidence" value="ECO:0007669"/>
    <property type="project" value="UniProtKB-SubCell"/>
</dbReference>
<dbReference type="RefSeq" id="WP_207334795.1">
    <property type="nucleotide sequence ID" value="NZ_JAFMYU010000004.1"/>
</dbReference>
<dbReference type="AlphaFoldDB" id="A0A939JVH1"/>
<feature type="transmembrane region" description="Helical" evidence="7">
    <location>
        <begin position="761"/>
        <end position="786"/>
    </location>
</feature>
<dbReference type="PANTHER" id="PTHR30572">
    <property type="entry name" value="MEMBRANE COMPONENT OF TRANSPORTER-RELATED"/>
    <property type="match status" value="1"/>
</dbReference>
<evidence type="ECO:0000256" key="6">
    <source>
        <dbReference type="ARBA" id="ARBA00038076"/>
    </source>
</evidence>
<feature type="transmembrane region" description="Helical" evidence="7">
    <location>
        <begin position="329"/>
        <end position="359"/>
    </location>
</feature>
<keyword evidence="2" id="KW-1003">Cell membrane</keyword>
<keyword evidence="11" id="KW-1185">Reference proteome</keyword>
<feature type="transmembrane region" description="Helical" evidence="7">
    <location>
        <begin position="379"/>
        <end position="402"/>
    </location>
</feature>
<feature type="domain" description="ABC3 transporter permease C-terminal" evidence="8">
    <location>
        <begin position="288"/>
        <end position="404"/>
    </location>
</feature>
<evidence type="ECO:0000256" key="5">
    <source>
        <dbReference type="ARBA" id="ARBA00023136"/>
    </source>
</evidence>
<feature type="transmembrane region" description="Helical" evidence="7">
    <location>
        <begin position="281"/>
        <end position="308"/>
    </location>
</feature>
<proteinExistence type="inferred from homology"/>
<protein>
    <submittedName>
        <fullName evidence="10">ABC transporter permease</fullName>
    </submittedName>
</protein>
<sequence length="800" mass="88371">MINKLTIAWRGYLRDPAFTGLNLLSLTIGLFVAYTAISYIRFELSYDAFHQQASSIYRLIRTYRSQDYSVVGFSRWDGATDKEQAQQLDALRKATGVVDAAQFIVSNVPAFLEANGRRIQATNLLTTNTPGAFCSLFTWTLQQGAFQDFTDGTNKAILTARTAHNLFGDDLTNAVQKRLKIGPDYYTVAAVIDDVPVNSHVDFTVALSKSRLPYWGSRVYIRVEENADSRTVTANINAAIASFNPKLAADPLYKQHYLQRLTDIHSTPGILYDLKPPGNRLYLILVGCFAVFICLITLFNYANLSLAIKSKQSKSIGMRKALGALTSSIVVQFMVEGVLLALLGLPLVAGLMAVCLPLFNHLMGVAIPTTLLANPQTLLILVSLAVVLGALSSSLTAVNLAWRNILTLFKDNLRGKQHGRFPVRNYLIVSQFVLLIGITAVSYFITKQINFVEHKDLGFRQEGILYAYSSPEKQTLFQQQLRQLPGIKAVGNGSSFGIEPFNQLTYKLQGSDVVFDDARQLYLDPSALTAYGLKTTLSKTGKLPEPFTLINRTAAEKLAANQHLPVDALIGKVIITEPEYVDENRRAGFPFTVAGIFEDINVFSLHQQVEPYFITVSGSLRMDGRTIIYYDPNTTAKTLAGIQAVYARLNEQSPLEIDYLSEQVAALYAQDRQTASLLVWFNLIAVLLAAIGIVGITVFLTMARTKEIGIRRVLGASPLSIMLSATREYTYLIGIAWLISWPIAAYVINKWLASFAYHIDIQQVAIITIGLLTFGFAAAIVALIAYRAALMNPVKSLRSE</sequence>
<reference evidence="10 11" key="1">
    <citation type="submission" date="2021-03" db="EMBL/GenBank/DDBJ databases">
        <title>Fibrella sp. HMF5036 genome sequencing and assembly.</title>
        <authorList>
            <person name="Kang H."/>
            <person name="Kim H."/>
            <person name="Bae S."/>
            <person name="Joh K."/>
        </authorList>
    </citation>
    <scope>NUCLEOTIDE SEQUENCE [LARGE SCALE GENOMIC DNA]</scope>
    <source>
        <strain evidence="10 11">HMF5036</strain>
    </source>
</reference>
<keyword evidence="3 7" id="KW-0812">Transmembrane</keyword>
<evidence type="ECO:0000259" key="9">
    <source>
        <dbReference type="Pfam" id="PF12704"/>
    </source>
</evidence>
<dbReference type="Pfam" id="PF02687">
    <property type="entry name" value="FtsX"/>
    <property type="match status" value="2"/>
</dbReference>
<feature type="domain" description="ABC3 transporter permease C-terminal" evidence="8">
    <location>
        <begin position="681"/>
        <end position="792"/>
    </location>
</feature>
<comment type="subcellular location">
    <subcellularLocation>
        <location evidence="1">Cell membrane</location>
        <topology evidence="1">Multi-pass membrane protein</topology>
    </subcellularLocation>
</comment>
<dbReference type="Pfam" id="PF12704">
    <property type="entry name" value="MacB_PCD"/>
    <property type="match status" value="1"/>
</dbReference>
<dbReference type="InterPro" id="IPR050250">
    <property type="entry name" value="Macrolide_Exporter_MacB"/>
</dbReference>
<evidence type="ECO:0000256" key="3">
    <source>
        <dbReference type="ARBA" id="ARBA00022692"/>
    </source>
</evidence>
<comment type="caution">
    <text evidence="10">The sequence shown here is derived from an EMBL/GenBank/DDBJ whole genome shotgun (WGS) entry which is preliminary data.</text>
</comment>
<dbReference type="EMBL" id="JAFMYU010000004">
    <property type="protein sequence ID" value="MBO0930847.1"/>
    <property type="molecule type" value="Genomic_DNA"/>
</dbReference>
<dbReference type="InterPro" id="IPR025857">
    <property type="entry name" value="MacB_PCD"/>
</dbReference>
<feature type="transmembrane region" description="Helical" evidence="7">
    <location>
        <begin position="677"/>
        <end position="702"/>
    </location>
</feature>
<evidence type="ECO:0000313" key="11">
    <source>
        <dbReference type="Proteomes" id="UP000664795"/>
    </source>
</evidence>
<evidence type="ECO:0000313" key="10">
    <source>
        <dbReference type="EMBL" id="MBO0930847.1"/>
    </source>
</evidence>
<name>A0A939JVH1_9BACT</name>
<evidence type="ECO:0000256" key="2">
    <source>
        <dbReference type="ARBA" id="ARBA00022475"/>
    </source>
</evidence>
<feature type="transmembrane region" description="Helical" evidence="7">
    <location>
        <begin position="423"/>
        <end position="445"/>
    </location>
</feature>
<dbReference type="Proteomes" id="UP000664795">
    <property type="component" value="Unassembled WGS sequence"/>
</dbReference>
<keyword evidence="4 7" id="KW-1133">Transmembrane helix</keyword>
<keyword evidence="5 7" id="KW-0472">Membrane</keyword>
<accession>A0A939JVH1</accession>
<gene>
    <name evidence="10" type="ORF">J2I48_07590</name>
</gene>
<feature type="domain" description="MacB-like periplasmic core" evidence="9">
    <location>
        <begin position="19"/>
        <end position="238"/>
    </location>
</feature>
<evidence type="ECO:0000256" key="7">
    <source>
        <dbReference type="SAM" id="Phobius"/>
    </source>
</evidence>